<evidence type="ECO:0000256" key="1">
    <source>
        <dbReference type="SAM" id="MobiDB-lite"/>
    </source>
</evidence>
<feature type="domain" description="Nucleotide-diphospho-sugar transferase" evidence="2">
    <location>
        <begin position="116"/>
        <end position="313"/>
    </location>
</feature>
<dbReference type="GO" id="GO:0016740">
    <property type="term" value="F:transferase activity"/>
    <property type="evidence" value="ECO:0007669"/>
    <property type="project" value="UniProtKB-KW"/>
</dbReference>
<dbReference type="PANTHER" id="PTHR46038:SF62">
    <property type="entry name" value="GLYCOSYLTRANSFERASE"/>
    <property type="match status" value="1"/>
</dbReference>
<name>A0ABQ4WFJ6_9ASTR</name>
<reference evidence="3" key="1">
    <citation type="journal article" date="2022" name="Int. J. Mol. Sci.">
        <title>Draft Genome of Tanacetum Coccineum: Genomic Comparison of Closely Related Tanacetum-Family Plants.</title>
        <authorList>
            <person name="Yamashiro T."/>
            <person name="Shiraishi A."/>
            <person name="Nakayama K."/>
            <person name="Satake H."/>
        </authorList>
    </citation>
    <scope>NUCLEOTIDE SEQUENCE</scope>
</reference>
<keyword evidence="4" id="KW-1185">Reference proteome</keyword>
<evidence type="ECO:0000313" key="4">
    <source>
        <dbReference type="Proteomes" id="UP001151760"/>
    </source>
</evidence>
<dbReference type="PANTHER" id="PTHR46038">
    <property type="entry name" value="EXPRESSED PROTEIN-RELATED"/>
    <property type="match status" value="1"/>
</dbReference>
<reference evidence="3" key="2">
    <citation type="submission" date="2022-01" db="EMBL/GenBank/DDBJ databases">
        <authorList>
            <person name="Yamashiro T."/>
            <person name="Shiraishi A."/>
            <person name="Satake H."/>
            <person name="Nakayama K."/>
        </authorList>
    </citation>
    <scope>NUCLEOTIDE SEQUENCE</scope>
</reference>
<dbReference type="InterPro" id="IPR005069">
    <property type="entry name" value="Nucl-diP-sugar_transferase"/>
</dbReference>
<dbReference type="EMBL" id="BQNB010008599">
    <property type="protein sequence ID" value="GJS51628.1"/>
    <property type="molecule type" value="Genomic_DNA"/>
</dbReference>
<evidence type="ECO:0000313" key="3">
    <source>
        <dbReference type="EMBL" id="GJS51628.1"/>
    </source>
</evidence>
<feature type="region of interest" description="Disordered" evidence="1">
    <location>
        <begin position="342"/>
        <end position="364"/>
    </location>
</feature>
<accession>A0ABQ4WFJ6</accession>
<proteinExistence type="predicted"/>
<gene>
    <name evidence="3" type="ORF">Tco_0624990</name>
</gene>
<keyword evidence="3" id="KW-0808">Transferase</keyword>
<evidence type="ECO:0000259" key="2">
    <source>
        <dbReference type="Pfam" id="PF03407"/>
    </source>
</evidence>
<dbReference type="Proteomes" id="UP001151760">
    <property type="component" value="Unassembled WGS sequence"/>
</dbReference>
<protein>
    <submittedName>
        <fullName evidence="3">Nucleotide-diphospho-sugar transferase</fullName>
    </submittedName>
</protein>
<dbReference type="InterPro" id="IPR044821">
    <property type="entry name" value="At1g28695/At4g15970-like"/>
</dbReference>
<dbReference type="Pfam" id="PF03407">
    <property type="entry name" value="Nucleotid_trans"/>
    <property type="match status" value="1"/>
</dbReference>
<sequence length="364" mass="41957">MPALSPSAESINHCSLLRHSKLLLQTPELVIIFALVAFLCLFSYHSSSFGPFPVSYTKHHNSSVNGTMDLKSILKKAATSNNTVIVTTLNDAWAEPNSVFDLFLESFRTGNQTQKLLNHLVVVAWDQKAYTRCLKLHTHCYNLSTGVDFSEEAYYMAPDYLNMMWRRTNFLRNVVDLGYNFLFTDADIMWFRDPFPHFHEDGDFQIACDYFNGNPIDLNNLPNGGFIYVKSNNKTIQFYKYWCDSKLTYPGLNEQDVFNKIKYGPFIRDNGLQMRFLDTVFFGGFCEPSRDFDKVCTMHANCCVGLENKVRDLGILLKDWRKYMNSFVNRTSLLGSWTVPQSCRGSLQRPRAPRKKNDHHDGKN</sequence>
<organism evidence="3 4">
    <name type="scientific">Tanacetum coccineum</name>
    <dbReference type="NCBI Taxonomy" id="301880"/>
    <lineage>
        <taxon>Eukaryota</taxon>
        <taxon>Viridiplantae</taxon>
        <taxon>Streptophyta</taxon>
        <taxon>Embryophyta</taxon>
        <taxon>Tracheophyta</taxon>
        <taxon>Spermatophyta</taxon>
        <taxon>Magnoliopsida</taxon>
        <taxon>eudicotyledons</taxon>
        <taxon>Gunneridae</taxon>
        <taxon>Pentapetalae</taxon>
        <taxon>asterids</taxon>
        <taxon>campanulids</taxon>
        <taxon>Asterales</taxon>
        <taxon>Asteraceae</taxon>
        <taxon>Asteroideae</taxon>
        <taxon>Anthemideae</taxon>
        <taxon>Anthemidinae</taxon>
        <taxon>Tanacetum</taxon>
    </lineage>
</organism>
<comment type="caution">
    <text evidence="3">The sequence shown here is derived from an EMBL/GenBank/DDBJ whole genome shotgun (WGS) entry which is preliminary data.</text>
</comment>